<organism evidence="1 2">
    <name type="scientific">Aldrovandia affinis</name>
    <dbReference type="NCBI Taxonomy" id="143900"/>
    <lineage>
        <taxon>Eukaryota</taxon>
        <taxon>Metazoa</taxon>
        <taxon>Chordata</taxon>
        <taxon>Craniata</taxon>
        <taxon>Vertebrata</taxon>
        <taxon>Euteleostomi</taxon>
        <taxon>Actinopterygii</taxon>
        <taxon>Neopterygii</taxon>
        <taxon>Teleostei</taxon>
        <taxon>Notacanthiformes</taxon>
        <taxon>Halosauridae</taxon>
        <taxon>Aldrovandia</taxon>
    </lineage>
</organism>
<reference evidence="1" key="1">
    <citation type="journal article" date="2023" name="Science">
        <title>Genome structures resolve the early diversification of teleost fishes.</title>
        <authorList>
            <person name="Parey E."/>
            <person name="Louis A."/>
            <person name="Montfort J."/>
            <person name="Bouchez O."/>
            <person name="Roques C."/>
            <person name="Iampietro C."/>
            <person name="Lluch J."/>
            <person name="Castinel A."/>
            <person name="Donnadieu C."/>
            <person name="Desvignes T."/>
            <person name="Floi Bucao C."/>
            <person name="Jouanno E."/>
            <person name="Wen M."/>
            <person name="Mejri S."/>
            <person name="Dirks R."/>
            <person name="Jansen H."/>
            <person name="Henkel C."/>
            <person name="Chen W.J."/>
            <person name="Zahm M."/>
            <person name="Cabau C."/>
            <person name="Klopp C."/>
            <person name="Thompson A.W."/>
            <person name="Robinson-Rechavi M."/>
            <person name="Braasch I."/>
            <person name="Lecointre G."/>
            <person name="Bobe J."/>
            <person name="Postlethwait J.H."/>
            <person name="Berthelot C."/>
            <person name="Roest Crollius H."/>
            <person name="Guiguen Y."/>
        </authorList>
    </citation>
    <scope>NUCLEOTIDE SEQUENCE</scope>
    <source>
        <strain evidence="1">NC1722</strain>
    </source>
</reference>
<dbReference type="Proteomes" id="UP001221898">
    <property type="component" value="Unassembled WGS sequence"/>
</dbReference>
<proteinExistence type="predicted"/>
<keyword evidence="2" id="KW-1185">Reference proteome</keyword>
<gene>
    <name evidence="1" type="ORF">AAFF_G00234780</name>
</gene>
<accession>A0AAD7SV71</accession>
<dbReference type="EMBL" id="JAINUG010000031">
    <property type="protein sequence ID" value="KAJ8409280.1"/>
    <property type="molecule type" value="Genomic_DNA"/>
</dbReference>
<evidence type="ECO:0000313" key="2">
    <source>
        <dbReference type="Proteomes" id="UP001221898"/>
    </source>
</evidence>
<comment type="caution">
    <text evidence="1">The sequence shown here is derived from an EMBL/GenBank/DDBJ whole genome shotgun (WGS) entry which is preliminary data.</text>
</comment>
<protein>
    <submittedName>
        <fullName evidence="1">Uncharacterized protein</fullName>
    </submittedName>
</protein>
<sequence length="116" mass="12197">MNVRAWLPGRDVAQERGAGAIERDIGQLQARGGRPKGLDLRVGDLVAGHAGVINAQVDHVDHGSGEAIRDDVAFSRNVLDVRGEFQDVGGSADIAKANGLCSTNGVNGQLSSRKRK</sequence>
<dbReference type="AlphaFoldDB" id="A0AAD7SV71"/>
<evidence type="ECO:0000313" key="1">
    <source>
        <dbReference type="EMBL" id="KAJ8409280.1"/>
    </source>
</evidence>
<name>A0AAD7SV71_9TELE</name>